<evidence type="ECO:0000256" key="1">
    <source>
        <dbReference type="ARBA" id="ARBA00001973"/>
    </source>
</evidence>
<evidence type="ECO:0000256" key="6">
    <source>
        <dbReference type="ARBA" id="ARBA00023033"/>
    </source>
</evidence>
<dbReference type="GO" id="GO:0006582">
    <property type="term" value="P:melanin metabolic process"/>
    <property type="evidence" value="ECO:0007669"/>
    <property type="project" value="UniProtKB-ARBA"/>
</dbReference>
<dbReference type="PRINTS" id="PR00187">
    <property type="entry name" value="HAEMOCYANIN"/>
</dbReference>
<feature type="chain" id="PRO_5040348409" description="Prophenoloxidase" evidence="7">
    <location>
        <begin position="23"/>
        <end position="716"/>
    </location>
</feature>
<evidence type="ECO:0000259" key="10">
    <source>
        <dbReference type="Pfam" id="PF03723"/>
    </source>
</evidence>
<dbReference type="InterPro" id="IPR008922">
    <property type="entry name" value="Di-copper_centre_dom_sf"/>
</dbReference>
<proteinExistence type="inferred from homology"/>
<comment type="cofactor">
    <cofactor evidence="1">
        <name>Cu(2+)</name>
        <dbReference type="ChEBI" id="CHEBI:29036"/>
    </cofactor>
</comment>
<evidence type="ECO:0000256" key="7">
    <source>
        <dbReference type="SAM" id="SignalP"/>
    </source>
</evidence>
<dbReference type="SUPFAM" id="SSF48050">
    <property type="entry name" value="Hemocyanin, N-terminal domain"/>
    <property type="match status" value="1"/>
</dbReference>
<evidence type="ECO:0000259" key="8">
    <source>
        <dbReference type="Pfam" id="PF00372"/>
    </source>
</evidence>
<dbReference type="InterPro" id="IPR014756">
    <property type="entry name" value="Ig_E-set"/>
</dbReference>
<dbReference type="Pfam" id="PF03723">
    <property type="entry name" value="Hemocyanin_C"/>
    <property type="match status" value="1"/>
</dbReference>
<dbReference type="Pfam" id="PF00372">
    <property type="entry name" value="Hemocyanin_M"/>
    <property type="match status" value="1"/>
</dbReference>
<feature type="domain" description="Hemocyanin N-terminal" evidence="9">
    <location>
        <begin position="92"/>
        <end position="164"/>
    </location>
</feature>
<keyword evidence="4" id="KW-0560">Oxidoreductase</keyword>
<evidence type="ECO:0000256" key="5">
    <source>
        <dbReference type="ARBA" id="ARBA00023008"/>
    </source>
</evidence>
<evidence type="ECO:0000313" key="12">
    <source>
        <dbReference type="Proteomes" id="UP001152759"/>
    </source>
</evidence>
<keyword evidence="5" id="KW-0186">Copper</keyword>
<dbReference type="SUPFAM" id="SSF48056">
    <property type="entry name" value="Di-copper centre-containing domain"/>
    <property type="match status" value="1"/>
</dbReference>
<dbReference type="AlphaFoldDB" id="A0A9P0FA97"/>
<evidence type="ECO:0000256" key="3">
    <source>
        <dbReference type="ARBA" id="ARBA00022723"/>
    </source>
</evidence>
<dbReference type="Gene3D" id="1.20.1370.10">
    <property type="entry name" value="Hemocyanin, N-terminal domain"/>
    <property type="match status" value="1"/>
</dbReference>
<evidence type="ECO:0008006" key="13">
    <source>
        <dbReference type="Google" id="ProtNLM"/>
    </source>
</evidence>
<reference evidence="11" key="1">
    <citation type="submission" date="2021-12" db="EMBL/GenBank/DDBJ databases">
        <authorList>
            <person name="King R."/>
        </authorList>
    </citation>
    <scope>NUCLEOTIDE SEQUENCE</scope>
</reference>
<dbReference type="Pfam" id="PF03722">
    <property type="entry name" value="Hemocyanin_N"/>
    <property type="match status" value="1"/>
</dbReference>
<feature type="domain" description="Hemocyanin C-terminal" evidence="10">
    <location>
        <begin position="442"/>
        <end position="712"/>
    </location>
</feature>
<dbReference type="KEGG" id="btab:109033830"/>
<feature type="signal peptide" evidence="7">
    <location>
        <begin position="1"/>
        <end position="22"/>
    </location>
</feature>
<keyword evidence="3" id="KW-0479">Metal-binding</keyword>
<dbReference type="GO" id="GO:0004503">
    <property type="term" value="F:tyrosinase activity"/>
    <property type="evidence" value="ECO:0007669"/>
    <property type="project" value="UniProtKB-ARBA"/>
</dbReference>
<evidence type="ECO:0000256" key="2">
    <source>
        <dbReference type="ARBA" id="ARBA00009928"/>
    </source>
</evidence>
<sequence>MNIINKLSLLATMFRMLGVGRLSNVADNGDLASHVGEYEENHHDKSITYRSDRQDDSELILKLFNNPYNKLSREDFDFATADSHRPFEMPDFELSEIQTLDRKTHFSTFDPLHRELAAKLIKIFMRQRDLKELVSMSGYLRDEVHPDLFNYALSITLMHRKDTSNLQVPLLATVMPHKFIDAKILRKVKEAIKNGTYDSNNPIFMTPQQTTSKDEHLLHYFREDIGVSTHHWQWHLLHPYRLQVHNFGEIIPPKNRRGELFYFMHQQVLARYHFERYSNGLKRTADLRFEEHKPIPEPYYAKIERLPSIPYASREKNTVLRTFKYPPNETVTIKDIQLWGQRILDSIRQGTVLYENGTIITPKNEEYIDILGNMVEACTASPNLGYYGSLHNKGHAGIAQCHGPKGVGVMYENSCSMRDPVFYRWHGFVNWIFNRHKERLPPYTVEQLGFDGVKIESVTVHTQDETVEENEFLTHWEQSFIDVSNGLNIPLSNGTEKYSRSSPVLISYRHLQHRPFTYTIIVNSDREVTGTVRIFLAPAYDPDLGENFQFHNQRNVFIELDKFVVQLKASTNDILRHSAESTLTVTTDFRQPLGKTLNAPKFNKLRGCGWPEYLLIPKGTPEGLASKLFVMISDWENGDKVSGSAPTAELQAENPLCGVTEGLYPYKRPMGFPFDRRARDDVETLDDFIHRGSGKRRERFPNMYVVDTKIRFDGSR</sequence>
<accession>A0A9P0FA97</accession>
<evidence type="ECO:0000256" key="4">
    <source>
        <dbReference type="ARBA" id="ARBA00023002"/>
    </source>
</evidence>
<dbReference type="InterPro" id="IPR013788">
    <property type="entry name" value="Hemocyanin/hexamerin"/>
</dbReference>
<dbReference type="InterPro" id="IPR037020">
    <property type="entry name" value="Hemocyanin_C_sf"/>
</dbReference>
<dbReference type="InterPro" id="IPR005203">
    <property type="entry name" value="Hemocyanin_C"/>
</dbReference>
<dbReference type="PANTHER" id="PTHR11511:SF4">
    <property type="entry name" value="PHENOLOXIDASE 2-RELATED"/>
    <property type="match status" value="1"/>
</dbReference>
<gene>
    <name evidence="11" type="ORF">BEMITA_LOCUS13158</name>
</gene>
<protein>
    <recommendedName>
        <fullName evidence="13">Prophenoloxidase</fullName>
    </recommendedName>
</protein>
<dbReference type="Gene3D" id="1.10.1280.10">
    <property type="entry name" value="Di-copper center containing domain from catechol oxidase"/>
    <property type="match status" value="1"/>
</dbReference>
<feature type="domain" description="Hemocyanin middle" evidence="8">
    <location>
        <begin position="174"/>
        <end position="430"/>
    </location>
</feature>
<keyword evidence="12" id="KW-1185">Reference proteome</keyword>
<keyword evidence="6" id="KW-0503">Monooxygenase</keyword>
<comment type="similarity">
    <text evidence="2">Belongs to the tyrosinase family.</text>
</comment>
<dbReference type="InterPro" id="IPR036697">
    <property type="entry name" value="Hemocyanin_N_sf"/>
</dbReference>
<dbReference type="SUPFAM" id="SSF81296">
    <property type="entry name" value="E set domains"/>
    <property type="match status" value="1"/>
</dbReference>
<evidence type="ECO:0000313" key="11">
    <source>
        <dbReference type="EMBL" id="CAH0394911.1"/>
    </source>
</evidence>
<evidence type="ECO:0000259" key="9">
    <source>
        <dbReference type="Pfam" id="PF03722"/>
    </source>
</evidence>
<dbReference type="InterPro" id="IPR000896">
    <property type="entry name" value="Hemocyanin/hexamerin_mid_dom"/>
</dbReference>
<dbReference type="InterPro" id="IPR005204">
    <property type="entry name" value="Hemocyanin_N"/>
</dbReference>
<dbReference type="Gene3D" id="2.60.40.1520">
    <property type="entry name" value="Hemocyanin, C-terminal domain"/>
    <property type="match status" value="1"/>
</dbReference>
<dbReference type="GO" id="GO:0046872">
    <property type="term" value="F:metal ion binding"/>
    <property type="evidence" value="ECO:0007669"/>
    <property type="project" value="UniProtKB-KW"/>
</dbReference>
<name>A0A9P0FA97_BEMTA</name>
<dbReference type="PANTHER" id="PTHR11511">
    <property type="entry name" value="LARVAL STORAGE PROTEIN/PHENOLOXIDASE"/>
    <property type="match status" value="1"/>
</dbReference>
<dbReference type="Proteomes" id="UP001152759">
    <property type="component" value="Chromosome 8"/>
</dbReference>
<keyword evidence="7" id="KW-0732">Signal</keyword>
<organism evidence="11 12">
    <name type="scientific">Bemisia tabaci</name>
    <name type="common">Sweetpotato whitefly</name>
    <name type="synonym">Aleurodes tabaci</name>
    <dbReference type="NCBI Taxonomy" id="7038"/>
    <lineage>
        <taxon>Eukaryota</taxon>
        <taxon>Metazoa</taxon>
        <taxon>Ecdysozoa</taxon>
        <taxon>Arthropoda</taxon>
        <taxon>Hexapoda</taxon>
        <taxon>Insecta</taxon>
        <taxon>Pterygota</taxon>
        <taxon>Neoptera</taxon>
        <taxon>Paraneoptera</taxon>
        <taxon>Hemiptera</taxon>
        <taxon>Sternorrhyncha</taxon>
        <taxon>Aleyrodoidea</taxon>
        <taxon>Aleyrodidae</taxon>
        <taxon>Aleyrodinae</taxon>
        <taxon>Bemisia</taxon>
    </lineage>
</organism>
<dbReference type="EMBL" id="OU963869">
    <property type="protein sequence ID" value="CAH0394911.1"/>
    <property type="molecule type" value="Genomic_DNA"/>
</dbReference>